<feature type="transmembrane region" description="Helical" evidence="1">
    <location>
        <begin position="429"/>
        <end position="451"/>
    </location>
</feature>
<dbReference type="AlphaFoldDB" id="A0A550BXR8"/>
<dbReference type="EMBL" id="VDMD01000049">
    <property type="protein sequence ID" value="TRM57339.1"/>
    <property type="molecule type" value="Genomic_DNA"/>
</dbReference>
<keyword evidence="1" id="KW-0812">Transmembrane</keyword>
<comment type="caution">
    <text evidence="2">The sequence shown here is derived from an EMBL/GenBank/DDBJ whole genome shotgun (WGS) entry which is preliminary data.</text>
</comment>
<evidence type="ECO:0000313" key="2">
    <source>
        <dbReference type="EMBL" id="TRM57339.1"/>
    </source>
</evidence>
<organism evidence="2 3">
    <name type="scientific">Schizophyllum amplum</name>
    <dbReference type="NCBI Taxonomy" id="97359"/>
    <lineage>
        <taxon>Eukaryota</taxon>
        <taxon>Fungi</taxon>
        <taxon>Dikarya</taxon>
        <taxon>Basidiomycota</taxon>
        <taxon>Agaricomycotina</taxon>
        <taxon>Agaricomycetes</taxon>
        <taxon>Agaricomycetidae</taxon>
        <taxon>Agaricales</taxon>
        <taxon>Schizophyllaceae</taxon>
        <taxon>Schizophyllum</taxon>
    </lineage>
</organism>
<reference evidence="2 3" key="1">
    <citation type="journal article" date="2019" name="New Phytol.">
        <title>Comparative genomics reveals unique wood-decay strategies and fruiting body development in the Schizophyllaceae.</title>
        <authorList>
            <person name="Almasi E."/>
            <person name="Sahu N."/>
            <person name="Krizsan K."/>
            <person name="Balint B."/>
            <person name="Kovacs G.M."/>
            <person name="Kiss B."/>
            <person name="Cseklye J."/>
            <person name="Drula E."/>
            <person name="Henrissat B."/>
            <person name="Nagy I."/>
            <person name="Chovatia M."/>
            <person name="Adam C."/>
            <person name="LaButti K."/>
            <person name="Lipzen A."/>
            <person name="Riley R."/>
            <person name="Grigoriev I.V."/>
            <person name="Nagy L.G."/>
        </authorList>
    </citation>
    <scope>NUCLEOTIDE SEQUENCE [LARGE SCALE GENOMIC DNA]</scope>
    <source>
        <strain evidence="2 3">NL-1724</strain>
    </source>
</reference>
<protein>
    <recommendedName>
        <fullName evidence="4">MYND-type domain-containing protein</fullName>
    </recommendedName>
</protein>
<evidence type="ECO:0000256" key="1">
    <source>
        <dbReference type="SAM" id="Phobius"/>
    </source>
</evidence>
<keyword evidence="1" id="KW-0472">Membrane</keyword>
<dbReference type="OrthoDB" id="432970at2759"/>
<gene>
    <name evidence="2" type="ORF">BD626DRAFT_439767</name>
</gene>
<keyword evidence="1" id="KW-1133">Transmembrane helix</keyword>
<name>A0A550BXR8_9AGAR</name>
<dbReference type="Proteomes" id="UP000320762">
    <property type="component" value="Unassembled WGS sequence"/>
</dbReference>
<keyword evidence="3" id="KW-1185">Reference proteome</keyword>
<evidence type="ECO:0000313" key="3">
    <source>
        <dbReference type="Proteomes" id="UP000320762"/>
    </source>
</evidence>
<proteinExistence type="predicted"/>
<sequence length="557" mass="62343">MHALLKDHSNLAFHALRSDPPPGPLENQQELVIVIVAGLDVFSSITNLSKTSPLCRGLQSPMRALWPHILKWAALLRPVQTRNVWRHRSLAGCGIISSILESYYMLMCDTTYAKPFLHINNTIVEHAFELWKLYPRYTTSPNSETLATANTSIWIVRILHRMLVQHGGGATAEDRALFIDKLAHVVGSKRALYDTIARQTDFLAEMGLQRTLHDAISTVWTDHYDLLITLVGIPRFARSKVPATTIASVVSAATKCLKRRETRYGAFPAVKLLNALCSMVKSNRSLVHAVDAGVFDLVRSLSEERESIEDPSISDFIRLLCAGLYHAQVIRAFVRRHRDSIPLSRTSKALGRATWRDVARLASEAGAMYASTLKGKAWQCQFDCSNTMGPHNRRVQICPCANAFYCSGSCQRMRRFTHLDSCCSDESPWGLHGIISLADALFICIAVWAYIDRNAAIIGRELSSLRLNQSSLRLNQSSPRIKQRRKCAQLVKQAVVRVDITDVLPDARHEVDTRTVYMPDAPPAGSIPVAVEVVLRAGKTSATRFLPFTYPRDYFKH</sequence>
<evidence type="ECO:0008006" key="4">
    <source>
        <dbReference type="Google" id="ProtNLM"/>
    </source>
</evidence>
<accession>A0A550BXR8</accession>